<dbReference type="Gramene" id="OIV97393">
    <property type="protein sequence ID" value="OIV97393"/>
    <property type="gene ID" value="TanjilG_17577"/>
</dbReference>
<dbReference type="PANTHER" id="PTHR36810">
    <property type="entry name" value="BNACNNG47150D PROTEIN"/>
    <property type="match status" value="1"/>
</dbReference>
<dbReference type="EMBL" id="CM007375">
    <property type="protein sequence ID" value="OIV97393.1"/>
    <property type="molecule type" value="Genomic_DNA"/>
</dbReference>
<dbReference type="OMA" id="DHRESNE"/>
<feature type="compositionally biased region" description="Low complexity" evidence="1">
    <location>
        <begin position="511"/>
        <end position="523"/>
    </location>
</feature>
<feature type="region of interest" description="Disordered" evidence="1">
    <location>
        <begin position="256"/>
        <end position="287"/>
    </location>
</feature>
<dbReference type="AlphaFoldDB" id="A0A1J7GSX9"/>
<dbReference type="Proteomes" id="UP000188354">
    <property type="component" value="Chromosome LG15"/>
</dbReference>
<feature type="region of interest" description="Disordered" evidence="1">
    <location>
        <begin position="504"/>
        <end position="539"/>
    </location>
</feature>
<evidence type="ECO:0000313" key="3">
    <source>
        <dbReference type="Proteomes" id="UP000188354"/>
    </source>
</evidence>
<feature type="compositionally biased region" description="Polar residues" evidence="1">
    <location>
        <begin position="134"/>
        <end position="145"/>
    </location>
</feature>
<gene>
    <name evidence="2" type="ORF">TanjilG_17577</name>
</gene>
<accession>A0A1J7GSX9</accession>
<feature type="compositionally biased region" description="Polar residues" evidence="1">
    <location>
        <begin position="206"/>
        <end position="220"/>
    </location>
</feature>
<feature type="region of interest" description="Disordered" evidence="1">
    <location>
        <begin position="125"/>
        <end position="239"/>
    </location>
</feature>
<keyword evidence="3" id="KW-1185">Reference proteome</keyword>
<proteinExistence type="predicted"/>
<feature type="compositionally biased region" description="Basic and acidic residues" evidence="1">
    <location>
        <begin position="267"/>
        <end position="279"/>
    </location>
</feature>
<reference evidence="2 3" key="1">
    <citation type="journal article" date="2017" name="Plant Biotechnol. J.">
        <title>A comprehensive draft genome sequence for lupin (Lupinus angustifolius), an emerging health food: insights into plant-microbe interactions and legume evolution.</title>
        <authorList>
            <person name="Hane J.K."/>
            <person name="Ming Y."/>
            <person name="Kamphuis L.G."/>
            <person name="Nelson M.N."/>
            <person name="Garg G."/>
            <person name="Atkins C.A."/>
            <person name="Bayer P.E."/>
            <person name="Bravo A."/>
            <person name="Bringans S."/>
            <person name="Cannon S."/>
            <person name="Edwards D."/>
            <person name="Foley R."/>
            <person name="Gao L.L."/>
            <person name="Harrison M.J."/>
            <person name="Huang W."/>
            <person name="Hurgobin B."/>
            <person name="Li S."/>
            <person name="Liu C.W."/>
            <person name="McGrath A."/>
            <person name="Morahan G."/>
            <person name="Murray J."/>
            <person name="Weller J."/>
            <person name="Jian J."/>
            <person name="Singh K.B."/>
        </authorList>
    </citation>
    <scope>NUCLEOTIDE SEQUENCE [LARGE SCALE GENOMIC DNA]</scope>
    <source>
        <strain evidence="3">cv. Tanjil</strain>
        <tissue evidence="2">Whole plant</tissue>
    </source>
</reference>
<organism evidence="2 3">
    <name type="scientific">Lupinus angustifolius</name>
    <name type="common">Narrow-leaved blue lupine</name>
    <dbReference type="NCBI Taxonomy" id="3871"/>
    <lineage>
        <taxon>Eukaryota</taxon>
        <taxon>Viridiplantae</taxon>
        <taxon>Streptophyta</taxon>
        <taxon>Embryophyta</taxon>
        <taxon>Tracheophyta</taxon>
        <taxon>Spermatophyta</taxon>
        <taxon>Magnoliopsida</taxon>
        <taxon>eudicotyledons</taxon>
        <taxon>Gunneridae</taxon>
        <taxon>Pentapetalae</taxon>
        <taxon>rosids</taxon>
        <taxon>fabids</taxon>
        <taxon>Fabales</taxon>
        <taxon>Fabaceae</taxon>
        <taxon>Papilionoideae</taxon>
        <taxon>50 kb inversion clade</taxon>
        <taxon>genistoids sensu lato</taxon>
        <taxon>core genistoids</taxon>
        <taxon>Genisteae</taxon>
        <taxon>Lupinus</taxon>
    </lineage>
</organism>
<dbReference type="PANTHER" id="PTHR36810:SF1">
    <property type="entry name" value="OS05G0232200 PROTEIN"/>
    <property type="match status" value="1"/>
</dbReference>
<name>A0A1J7GSX9_LUPAN</name>
<protein>
    <submittedName>
        <fullName evidence="2">Uncharacterized protein</fullName>
    </submittedName>
</protein>
<evidence type="ECO:0000313" key="2">
    <source>
        <dbReference type="EMBL" id="OIV97393.1"/>
    </source>
</evidence>
<evidence type="ECO:0000256" key="1">
    <source>
        <dbReference type="SAM" id="MobiDB-lite"/>
    </source>
</evidence>
<sequence>MPGTILVSVLEFMDLPLSSSTSIRVSMGKIEYKISDKGNFSFPLTSLRDDLIVKIQDDDGNEISSTGFHIRLILEKVVWEDIFPLGTGHLHLRLQFILSDEERGRIRILRQTALKKKHDELLSIDRKGAESDSRASTGNAASPFQANDEVSESPKERFQQEAVSHIQSPVGFRNDEESGVRNVVGANLDKKQQKPNISDHYEETSSTKPVTQEVNLTQSQHKGKKPENQLPAVKQLQRVTSSEELSNYLRNSEQIDVVRNNPLQSNLEKDGEKYSEKKNPQGRTLTPSNVKKMISAFEGGLPQDMRPHIKPPPIKLQPSTIGTKETSKTQLLEQHKSLNTVSEELLQEKVKSREQIKLLQDQVLPKETMQLKELSTNDILNNQTDSNSRNKSKVTHKKDIEEEKYNKELISEGSCDLHIQRDSMEDLVNKYYSLESSQVWIFPDQQRKICRTSIGKGAMDILEIQDTKCLSHQRNLDFPKLETLEKEAYVVSETEGGKYEKIQEIGQSKTNNSNDNGNENSGGPINQIVPCEKSTTNDI</sequence>
<feature type="compositionally biased region" description="Basic and acidic residues" evidence="1">
    <location>
        <begin position="188"/>
        <end position="205"/>
    </location>
</feature>
<dbReference type="STRING" id="3871.A0A1J7GSX9"/>